<proteinExistence type="predicted"/>
<evidence type="ECO:0000313" key="5">
    <source>
        <dbReference type="Proteomes" id="UP000595448"/>
    </source>
</evidence>
<evidence type="ECO:0000256" key="2">
    <source>
        <dbReference type="SAM" id="MobiDB-lite"/>
    </source>
</evidence>
<keyword evidence="3" id="KW-0732">Signal</keyword>
<evidence type="ECO:0000313" key="4">
    <source>
        <dbReference type="EMBL" id="QQQ19505.1"/>
    </source>
</evidence>
<feature type="repeat" description="TPR" evidence="1">
    <location>
        <begin position="391"/>
        <end position="424"/>
    </location>
</feature>
<dbReference type="Pfam" id="PF13176">
    <property type="entry name" value="TPR_7"/>
    <property type="match status" value="1"/>
</dbReference>
<dbReference type="PANTHER" id="PTHR12558:SF13">
    <property type="entry name" value="CELL DIVISION CYCLE PROTEIN 27 HOMOLOG"/>
    <property type="match status" value="1"/>
</dbReference>
<dbReference type="Proteomes" id="UP000595448">
    <property type="component" value="Chromosome"/>
</dbReference>
<feature type="chain" id="PRO_5045147704" evidence="3">
    <location>
        <begin position="28"/>
        <end position="622"/>
    </location>
</feature>
<dbReference type="Pfam" id="PF14559">
    <property type="entry name" value="TPR_19"/>
    <property type="match status" value="1"/>
</dbReference>
<dbReference type="EMBL" id="CP067977">
    <property type="protein sequence ID" value="QQQ19505.1"/>
    <property type="molecule type" value="Genomic_DNA"/>
</dbReference>
<reference evidence="4 5" key="1">
    <citation type="submission" date="2021-01" db="EMBL/GenBank/DDBJ databases">
        <title>Brevundimonas vitis sp. nov., an bacterium isolated from grape (Vitis vinifera).</title>
        <authorList>
            <person name="Jiang L."/>
            <person name="Lee J."/>
        </authorList>
    </citation>
    <scope>NUCLEOTIDE SEQUENCE [LARGE SCALE GENOMIC DNA]</scope>
    <source>
        <strain evidence="4 5">GRTSA-9</strain>
    </source>
</reference>
<evidence type="ECO:0000256" key="1">
    <source>
        <dbReference type="PROSITE-ProRule" id="PRU00339"/>
    </source>
</evidence>
<protein>
    <submittedName>
        <fullName evidence="4">Tetratricopeptide repeat protein</fullName>
    </submittedName>
</protein>
<feature type="signal peptide" evidence="3">
    <location>
        <begin position="1"/>
        <end position="27"/>
    </location>
</feature>
<dbReference type="Pfam" id="PF13414">
    <property type="entry name" value="TPR_11"/>
    <property type="match status" value="1"/>
</dbReference>
<dbReference type="InterPro" id="IPR011990">
    <property type="entry name" value="TPR-like_helical_dom_sf"/>
</dbReference>
<feature type="region of interest" description="Disordered" evidence="2">
    <location>
        <begin position="597"/>
        <end position="622"/>
    </location>
</feature>
<feature type="compositionally biased region" description="Basic and acidic residues" evidence="2">
    <location>
        <begin position="597"/>
        <end position="607"/>
    </location>
</feature>
<dbReference type="RefSeq" id="WP_201103856.1">
    <property type="nucleotide sequence ID" value="NZ_CP067977.1"/>
</dbReference>
<sequence length="622" mass="66939">MTLSLMHGLRFSLMLSAALVVAVPVLAQEPEVQEPVAKPPVTEPSNAEPRPVEAMPPAVVAPGPAVQPPEPEAIVAIPAEWSPVPTTAEGTTAYGLFLAGRLANSRGEGAVGAAYLRQAYALTPEQVLVRDQAFLANLLSGDLDFAALTAPTGDTVSPVLSEAGRLVSVVQSFAEGDPDAALAVIAERPIGRPHNRAGQFILPFIAAAAGDEELATRAPSRTARDPASLISRHNRAMILEHLRRYDEADAEYGLLMAQPLGRANFTLSYGEFLERRGRRAEAVTLYEQALAASPEDRRLSQARERAAARRRPPPAPTLKEGAAQALSSAAALATSEGAHEFAAVYLRLALSVDPDDGLRLALGSALSEASLHPAARAVFETVSPSNPILYSSARTQIGLSWQQEDNAEAALTEFQRAAQATPDQPEIAYLLAAQLFTTERYDEALEILNGPLLNTVDQGFEVYFLRGAAYESRGDVVLAENALWAALQLRPDDPSALNYLGYLWVDSGRRVDQGAEMIARAHAADPQSGNIQDSLGWAQYRQGQYEIAVETLEQAVDKEPANAEINDHLGDAYWQVGRRREATFQWNRVLTLDPDAQRRSEVEKKLAEGLAPPTPVSDGARP</sequence>
<dbReference type="SUPFAM" id="SSF48452">
    <property type="entry name" value="TPR-like"/>
    <property type="match status" value="2"/>
</dbReference>
<dbReference type="Gene3D" id="1.25.40.10">
    <property type="entry name" value="Tetratricopeptide repeat domain"/>
    <property type="match status" value="3"/>
</dbReference>
<feature type="compositionally biased region" description="Basic and acidic residues" evidence="2">
    <location>
        <begin position="294"/>
        <end position="307"/>
    </location>
</feature>
<feature type="repeat" description="TPR" evidence="1">
    <location>
        <begin position="563"/>
        <end position="596"/>
    </location>
</feature>
<feature type="repeat" description="TPR" evidence="1">
    <location>
        <begin position="529"/>
        <end position="562"/>
    </location>
</feature>
<feature type="region of interest" description="Disordered" evidence="2">
    <location>
        <begin position="294"/>
        <end position="322"/>
    </location>
</feature>
<accession>A0ABX7BPK2</accession>
<name>A0ABX7BPK2_9CAUL</name>
<dbReference type="PANTHER" id="PTHR12558">
    <property type="entry name" value="CELL DIVISION CYCLE 16,23,27"/>
    <property type="match status" value="1"/>
</dbReference>
<feature type="repeat" description="TPR" evidence="1">
    <location>
        <begin position="263"/>
        <end position="296"/>
    </location>
</feature>
<dbReference type="SMART" id="SM00028">
    <property type="entry name" value="TPR"/>
    <property type="match status" value="6"/>
</dbReference>
<organism evidence="4 5">
    <name type="scientific">Brevundimonas vitisensis</name>
    <dbReference type="NCBI Taxonomy" id="2800818"/>
    <lineage>
        <taxon>Bacteria</taxon>
        <taxon>Pseudomonadati</taxon>
        <taxon>Pseudomonadota</taxon>
        <taxon>Alphaproteobacteria</taxon>
        <taxon>Caulobacterales</taxon>
        <taxon>Caulobacteraceae</taxon>
        <taxon>Brevundimonas</taxon>
    </lineage>
</organism>
<dbReference type="InterPro" id="IPR019734">
    <property type="entry name" value="TPR_rpt"/>
</dbReference>
<gene>
    <name evidence="4" type="ORF">JIP62_05280</name>
</gene>
<keyword evidence="5" id="KW-1185">Reference proteome</keyword>
<evidence type="ECO:0000256" key="3">
    <source>
        <dbReference type="SAM" id="SignalP"/>
    </source>
</evidence>
<keyword evidence="1" id="KW-0802">TPR repeat</keyword>
<dbReference type="PROSITE" id="PS50005">
    <property type="entry name" value="TPR"/>
    <property type="match status" value="5"/>
</dbReference>
<feature type="repeat" description="TPR" evidence="1">
    <location>
        <begin position="460"/>
        <end position="493"/>
    </location>
</feature>